<protein>
    <submittedName>
        <fullName evidence="2">Nucleotidyltransferase domain-containing protein</fullName>
    </submittedName>
</protein>
<feature type="domain" description="Polymerase nucleotidyl transferase" evidence="1">
    <location>
        <begin position="11"/>
        <end position="64"/>
    </location>
</feature>
<dbReference type="InterPro" id="IPR043519">
    <property type="entry name" value="NT_sf"/>
</dbReference>
<sequence>MDPVGAARAYVADRFPSAWAAYLGGSTGTALQTPTSDLDIVVVLDGGPAPFRHTDWHEGWLVEVFAHTAASFDAFVERETAAVAAHVRAWSSAG</sequence>
<name>A0ABS8ZW06_9PSEU</name>
<reference evidence="2 3" key="1">
    <citation type="submission" date="2021-12" db="EMBL/GenBank/DDBJ databases">
        <title>Genome sequence of Kibdelosporangium philippinense ATCC 49844.</title>
        <authorList>
            <person name="Fedorov E.A."/>
            <person name="Omeragic M."/>
            <person name="Shalygina K.F."/>
            <person name="Maclea K.S."/>
        </authorList>
    </citation>
    <scope>NUCLEOTIDE SEQUENCE [LARGE SCALE GENOMIC DNA]</scope>
    <source>
        <strain evidence="2 3">ATCC 49844</strain>
    </source>
</reference>
<dbReference type="CDD" id="cd05403">
    <property type="entry name" value="NT_KNTase_like"/>
    <property type="match status" value="1"/>
</dbReference>
<dbReference type="Gene3D" id="3.30.460.10">
    <property type="entry name" value="Beta Polymerase, domain 2"/>
    <property type="match status" value="1"/>
</dbReference>
<dbReference type="Proteomes" id="UP001521150">
    <property type="component" value="Unassembled WGS sequence"/>
</dbReference>
<keyword evidence="3" id="KW-1185">Reference proteome</keyword>
<dbReference type="EMBL" id="JAJVCN010000005">
    <property type="protein sequence ID" value="MCE7011797.1"/>
    <property type="molecule type" value="Genomic_DNA"/>
</dbReference>
<evidence type="ECO:0000313" key="3">
    <source>
        <dbReference type="Proteomes" id="UP001521150"/>
    </source>
</evidence>
<proteinExistence type="predicted"/>
<evidence type="ECO:0000313" key="2">
    <source>
        <dbReference type="EMBL" id="MCE7011797.1"/>
    </source>
</evidence>
<accession>A0ABS8ZW06</accession>
<organism evidence="2 3">
    <name type="scientific">Kibdelosporangium philippinense</name>
    <dbReference type="NCBI Taxonomy" id="211113"/>
    <lineage>
        <taxon>Bacteria</taxon>
        <taxon>Bacillati</taxon>
        <taxon>Actinomycetota</taxon>
        <taxon>Actinomycetes</taxon>
        <taxon>Pseudonocardiales</taxon>
        <taxon>Pseudonocardiaceae</taxon>
        <taxon>Kibdelosporangium</taxon>
    </lineage>
</organism>
<gene>
    <name evidence="2" type="ORF">LWC34_54635</name>
</gene>
<dbReference type="InterPro" id="IPR002934">
    <property type="entry name" value="Polymerase_NTP_transf_dom"/>
</dbReference>
<dbReference type="SUPFAM" id="SSF81301">
    <property type="entry name" value="Nucleotidyltransferase"/>
    <property type="match status" value="1"/>
</dbReference>
<dbReference type="RefSeq" id="WP_233734555.1">
    <property type="nucleotide sequence ID" value="NZ_JAJVCN010000005.1"/>
</dbReference>
<comment type="caution">
    <text evidence="2">The sequence shown here is derived from an EMBL/GenBank/DDBJ whole genome shotgun (WGS) entry which is preliminary data.</text>
</comment>
<evidence type="ECO:0000259" key="1">
    <source>
        <dbReference type="Pfam" id="PF01909"/>
    </source>
</evidence>
<dbReference type="Pfam" id="PF01909">
    <property type="entry name" value="NTP_transf_2"/>
    <property type="match status" value="1"/>
</dbReference>